<dbReference type="Proteomes" id="UP000310200">
    <property type="component" value="Unassembled WGS sequence"/>
</dbReference>
<gene>
    <name evidence="2" type="ORF">DBV15_06043</name>
</gene>
<evidence type="ECO:0000313" key="2">
    <source>
        <dbReference type="EMBL" id="TGZ55894.1"/>
    </source>
</evidence>
<name>A0A4V3SC93_9HYME</name>
<protein>
    <submittedName>
        <fullName evidence="2">Uncharacterized protein</fullName>
    </submittedName>
</protein>
<reference evidence="2 3" key="1">
    <citation type="journal article" date="2019" name="Philos. Trans. R. Soc. Lond., B, Biol. Sci.">
        <title>Ant behaviour and brain gene expression of defending hosts depend on the ecological success of the intruding social parasite.</title>
        <authorList>
            <person name="Kaur R."/>
            <person name="Stoldt M."/>
            <person name="Jongepier E."/>
            <person name="Feldmeyer B."/>
            <person name="Menzel F."/>
            <person name="Bornberg-Bauer E."/>
            <person name="Foitzik S."/>
        </authorList>
    </citation>
    <scope>NUCLEOTIDE SEQUENCE [LARGE SCALE GENOMIC DNA]</scope>
    <source>
        <tissue evidence="2">Whole body</tissue>
    </source>
</reference>
<dbReference type="EMBL" id="QBLH01000387">
    <property type="protein sequence ID" value="TGZ55894.1"/>
    <property type="molecule type" value="Genomic_DNA"/>
</dbReference>
<organism evidence="2 3">
    <name type="scientific">Temnothorax longispinosus</name>
    <dbReference type="NCBI Taxonomy" id="300112"/>
    <lineage>
        <taxon>Eukaryota</taxon>
        <taxon>Metazoa</taxon>
        <taxon>Ecdysozoa</taxon>
        <taxon>Arthropoda</taxon>
        <taxon>Hexapoda</taxon>
        <taxon>Insecta</taxon>
        <taxon>Pterygota</taxon>
        <taxon>Neoptera</taxon>
        <taxon>Endopterygota</taxon>
        <taxon>Hymenoptera</taxon>
        <taxon>Apocrita</taxon>
        <taxon>Aculeata</taxon>
        <taxon>Formicoidea</taxon>
        <taxon>Formicidae</taxon>
        <taxon>Myrmicinae</taxon>
        <taxon>Temnothorax</taxon>
    </lineage>
</organism>
<dbReference type="AlphaFoldDB" id="A0A4V3SC93"/>
<feature type="region of interest" description="Disordered" evidence="1">
    <location>
        <begin position="49"/>
        <end position="79"/>
    </location>
</feature>
<evidence type="ECO:0000256" key="1">
    <source>
        <dbReference type="SAM" id="MobiDB-lite"/>
    </source>
</evidence>
<proteinExistence type="predicted"/>
<accession>A0A4V3SC93</accession>
<sequence>MRTPGNKRELQSFRAPTRSPARRCAYDVATGSVTAVYERCGENIRSSRRSSATVNFRPPIVSSGKGRKGRGSRGAQRDTTREITHLDVYKRHVQRLPLPNFRVLTTRLFHSFAGRSVAEMTPILRVRRRCSDSMEFTTRRGVRTGNPAENGTCG</sequence>
<keyword evidence="3" id="KW-1185">Reference proteome</keyword>
<evidence type="ECO:0000313" key="3">
    <source>
        <dbReference type="Proteomes" id="UP000310200"/>
    </source>
</evidence>
<comment type="caution">
    <text evidence="2">The sequence shown here is derived from an EMBL/GenBank/DDBJ whole genome shotgun (WGS) entry which is preliminary data.</text>
</comment>